<dbReference type="RefSeq" id="WP_060671852.1">
    <property type="nucleotide sequence ID" value="NZ_JBCNGU010000022.1"/>
</dbReference>
<dbReference type="InterPro" id="IPR011146">
    <property type="entry name" value="HIT-like"/>
</dbReference>
<dbReference type="PATRIC" id="fig|218284.4.peg.2794"/>
<dbReference type="Proteomes" id="UP000050398">
    <property type="component" value="Unassembled WGS sequence"/>
</dbReference>
<dbReference type="eggNOG" id="COG0537">
    <property type="taxonomic scope" value="Bacteria"/>
</dbReference>
<dbReference type="AlphaFoldDB" id="A0A0P6WS28"/>
<dbReference type="Gene3D" id="3.30.428.10">
    <property type="entry name" value="HIT-like"/>
    <property type="match status" value="1"/>
</dbReference>
<feature type="active site" description="Tele-AMP-histidine intermediate" evidence="1">
    <location>
        <position position="99"/>
    </location>
</feature>
<evidence type="ECO:0000256" key="1">
    <source>
        <dbReference type="PIRSR" id="PIRSR601310-1"/>
    </source>
</evidence>
<dbReference type="GO" id="GO:0016787">
    <property type="term" value="F:hydrolase activity"/>
    <property type="evidence" value="ECO:0007669"/>
    <property type="project" value="UniProtKB-KW"/>
</dbReference>
<evidence type="ECO:0000313" key="5">
    <source>
        <dbReference type="EMBL" id="KPL60427.1"/>
    </source>
</evidence>
<dbReference type="EMBL" id="LIXZ01000004">
    <property type="protein sequence ID" value="KPL60427.1"/>
    <property type="molecule type" value="Genomic_DNA"/>
</dbReference>
<accession>A0A0P6WS28</accession>
<feature type="domain" description="HIT" evidence="4">
    <location>
        <begin position="6"/>
        <end position="109"/>
    </location>
</feature>
<feature type="short sequence motif" description="Histidine triad motif" evidence="2 3">
    <location>
        <begin position="97"/>
        <end position="101"/>
    </location>
</feature>
<comment type="caution">
    <text evidence="5">The sequence shown here is derived from an EMBL/GenBank/DDBJ whole genome shotgun (WGS) entry which is preliminary data.</text>
</comment>
<evidence type="ECO:0000256" key="3">
    <source>
        <dbReference type="PROSITE-ProRule" id="PRU00464"/>
    </source>
</evidence>
<dbReference type="Pfam" id="PF01230">
    <property type="entry name" value="HIT"/>
    <property type="match status" value="1"/>
</dbReference>
<sequence>MTNDFYCDEVLSGKTEVNKVLETDNVLAYHHTRPFYPVHIVAIPKKHISSLLTLEEEDDALLIELLGVIKKVARMVTSEHGACKVVTNMGDYQDSKHLHWHIVSGKALR</sequence>
<evidence type="ECO:0000259" key="4">
    <source>
        <dbReference type="PROSITE" id="PS51084"/>
    </source>
</evidence>
<gene>
    <name evidence="5" type="ORF">AM506_06505</name>
</gene>
<name>A0A0P6WS28_9BACI</name>
<protein>
    <submittedName>
        <fullName evidence="5">HIT family hydrolase</fullName>
    </submittedName>
</protein>
<organism evidence="5 6">
    <name type="scientific">Rossellomorea vietnamensis</name>
    <dbReference type="NCBI Taxonomy" id="218284"/>
    <lineage>
        <taxon>Bacteria</taxon>
        <taxon>Bacillati</taxon>
        <taxon>Bacillota</taxon>
        <taxon>Bacilli</taxon>
        <taxon>Bacillales</taxon>
        <taxon>Bacillaceae</taxon>
        <taxon>Rossellomorea</taxon>
    </lineage>
</organism>
<keyword evidence="5" id="KW-0378">Hydrolase</keyword>
<dbReference type="InterPro" id="IPR036265">
    <property type="entry name" value="HIT-like_sf"/>
</dbReference>
<evidence type="ECO:0000313" key="6">
    <source>
        <dbReference type="Proteomes" id="UP000050398"/>
    </source>
</evidence>
<dbReference type="PANTHER" id="PTHR23089">
    <property type="entry name" value="HISTIDINE TRIAD HIT PROTEIN"/>
    <property type="match status" value="1"/>
</dbReference>
<reference evidence="5 6" key="1">
    <citation type="submission" date="2015-08" db="EMBL/GenBank/DDBJ databases">
        <title>Draft Genome Sequence of Bacillus vietnamensis UCD-SED5.</title>
        <authorList>
            <person name="Lee R.D."/>
            <person name="Jospin G."/>
            <person name="Lang J.M."/>
            <person name="Coil D.A."/>
            <person name="Eisen J.A."/>
        </authorList>
    </citation>
    <scope>NUCLEOTIDE SEQUENCE [LARGE SCALE GENOMIC DNA]</scope>
    <source>
        <strain evidence="5 6">UCD-SED5</strain>
    </source>
</reference>
<dbReference type="SUPFAM" id="SSF54197">
    <property type="entry name" value="HIT-like"/>
    <property type="match status" value="1"/>
</dbReference>
<dbReference type="InterPro" id="IPR001310">
    <property type="entry name" value="Histidine_triad_HIT"/>
</dbReference>
<dbReference type="OrthoDB" id="9784774at2"/>
<dbReference type="PROSITE" id="PS51084">
    <property type="entry name" value="HIT_2"/>
    <property type="match status" value="1"/>
</dbReference>
<evidence type="ECO:0000256" key="2">
    <source>
        <dbReference type="PIRSR" id="PIRSR601310-3"/>
    </source>
</evidence>
<proteinExistence type="predicted"/>